<keyword evidence="4" id="KW-1185">Reference proteome</keyword>
<name>A0A7W7S2N2_9ACTN</name>
<keyword evidence="3" id="KW-0238">DNA-binding</keyword>
<dbReference type="GO" id="GO:0003677">
    <property type="term" value="F:DNA binding"/>
    <property type="evidence" value="ECO:0007669"/>
    <property type="project" value="UniProtKB-KW"/>
</dbReference>
<organism evidence="3 4">
    <name type="scientific">Streptosporangium album</name>
    <dbReference type="NCBI Taxonomy" id="47479"/>
    <lineage>
        <taxon>Bacteria</taxon>
        <taxon>Bacillati</taxon>
        <taxon>Actinomycetota</taxon>
        <taxon>Actinomycetes</taxon>
        <taxon>Streptosporangiales</taxon>
        <taxon>Streptosporangiaceae</taxon>
        <taxon>Streptosporangium</taxon>
    </lineage>
</organism>
<gene>
    <name evidence="3" type="ORF">FHR32_007213</name>
</gene>
<comment type="caution">
    <text evidence="3">The sequence shown here is derived from an EMBL/GenBank/DDBJ whole genome shotgun (WGS) entry which is preliminary data.</text>
</comment>
<proteinExistence type="predicted"/>
<accession>A0A7W7S2N2</accession>
<feature type="domain" description="HTH cro/C1-type" evidence="2">
    <location>
        <begin position="10"/>
        <end position="76"/>
    </location>
</feature>
<dbReference type="Proteomes" id="UP000534286">
    <property type="component" value="Unassembled WGS sequence"/>
</dbReference>
<dbReference type="InterPro" id="IPR010982">
    <property type="entry name" value="Lambda_DNA-bd_dom_sf"/>
</dbReference>
<dbReference type="AlphaFoldDB" id="A0A7W7S2N2"/>
<evidence type="ECO:0000313" key="4">
    <source>
        <dbReference type="Proteomes" id="UP000534286"/>
    </source>
</evidence>
<dbReference type="RefSeq" id="WP_221466659.1">
    <property type="nucleotide sequence ID" value="NZ_BAABEK010000073.1"/>
</dbReference>
<dbReference type="InterPro" id="IPR001387">
    <property type="entry name" value="Cro/C1-type_HTH"/>
</dbReference>
<feature type="region of interest" description="Disordered" evidence="1">
    <location>
        <begin position="79"/>
        <end position="115"/>
    </location>
</feature>
<evidence type="ECO:0000313" key="3">
    <source>
        <dbReference type="EMBL" id="MBB4942813.1"/>
    </source>
</evidence>
<evidence type="ECO:0000259" key="2">
    <source>
        <dbReference type="Pfam" id="PF13443"/>
    </source>
</evidence>
<dbReference type="Pfam" id="PF13443">
    <property type="entry name" value="HTH_26"/>
    <property type="match status" value="1"/>
</dbReference>
<dbReference type="Gene3D" id="1.10.260.40">
    <property type="entry name" value="lambda repressor-like DNA-binding domains"/>
    <property type="match status" value="1"/>
</dbReference>
<sequence>MKRKIGYTWKLREIMADRRVFTATELVPLLRERGIDLSASQVHRLVSGTPERLSLQVMSALCDILACTPADLVATTAENAGVRKTATGDLPTPPESRSSGRARLASFLTHDPHLR</sequence>
<dbReference type="EMBL" id="JACHJU010000004">
    <property type="protein sequence ID" value="MBB4942813.1"/>
    <property type="molecule type" value="Genomic_DNA"/>
</dbReference>
<evidence type="ECO:0000256" key="1">
    <source>
        <dbReference type="SAM" id="MobiDB-lite"/>
    </source>
</evidence>
<reference evidence="3 4" key="1">
    <citation type="submission" date="2020-08" db="EMBL/GenBank/DDBJ databases">
        <title>Sequencing the genomes of 1000 actinobacteria strains.</title>
        <authorList>
            <person name="Klenk H.-P."/>
        </authorList>
    </citation>
    <scope>NUCLEOTIDE SEQUENCE [LARGE SCALE GENOMIC DNA]</scope>
    <source>
        <strain evidence="3 4">DSM 43023</strain>
    </source>
</reference>
<protein>
    <submittedName>
        <fullName evidence="3">DNA-binding Xre family transcriptional regulator</fullName>
    </submittedName>
</protein>